<dbReference type="Proteomes" id="UP000824469">
    <property type="component" value="Unassembled WGS sequence"/>
</dbReference>
<protein>
    <recommendedName>
        <fullName evidence="1">Transferrin receptor-like dimerisation domain-containing protein</fullName>
    </recommendedName>
</protein>
<organism evidence="2 3">
    <name type="scientific">Taxus chinensis</name>
    <name type="common">Chinese yew</name>
    <name type="synonym">Taxus wallichiana var. chinensis</name>
    <dbReference type="NCBI Taxonomy" id="29808"/>
    <lineage>
        <taxon>Eukaryota</taxon>
        <taxon>Viridiplantae</taxon>
        <taxon>Streptophyta</taxon>
        <taxon>Embryophyta</taxon>
        <taxon>Tracheophyta</taxon>
        <taxon>Spermatophyta</taxon>
        <taxon>Pinopsida</taxon>
        <taxon>Pinidae</taxon>
        <taxon>Conifers II</taxon>
        <taxon>Cupressales</taxon>
        <taxon>Taxaceae</taxon>
        <taxon>Taxus</taxon>
    </lineage>
</organism>
<dbReference type="InterPro" id="IPR007365">
    <property type="entry name" value="TFR-like_dimer_dom"/>
</dbReference>
<comment type="caution">
    <text evidence="2">The sequence shown here is derived from an EMBL/GenBank/DDBJ whole genome shotgun (WGS) entry which is preliminary data.</text>
</comment>
<dbReference type="InterPro" id="IPR039373">
    <property type="entry name" value="Peptidase_M28B"/>
</dbReference>
<dbReference type="SUPFAM" id="SSF47672">
    <property type="entry name" value="Transferrin receptor-like dimerisation domain"/>
    <property type="match status" value="1"/>
</dbReference>
<dbReference type="Pfam" id="PF04253">
    <property type="entry name" value="TFR_dimer"/>
    <property type="match status" value="1"/>
</dbReference>
<feature type="non-terminal residue" evidence="2">
    <location>
        <position position="81"/>
    </location>
</feature>
<evidence type="ECO:0000259" key="1">
    <source>
        <dbReference type="Pfam" id="PF04253"/>
    </source>
</evidence>
<dbReference type="Gene3D" id="1.20.930.40">
    <property type="entry name" value="Transferrin receptor-like, dimerisation domain"/>
    <property type="match status" value="1"/>
</dbReference>
<name>A0AA38GEA5_TAXCH</name>
<evidence type="ECO:0000313" key="3">
    <source>
        <dbReference type="Proteomes" id="UP000824469"/>
    </source>
</evidence>
<feature type="non-terminal residue" evidence="2">
    <location>
        <position position="1"/>
    </location>
</feature>
<dbReference type="PANTHER" id="PTHR10404">
    <property type="entry name" value="N-ACETYLATED-ALPHA-LINKED ACIDIC DIPEPTIDASE"/>
    <property type="match status" value="1"/>
</dbReference>
<evidence type="ECO:0000313" key="2">
    <source>
        <dbReference type="EMBL" id="KAH9320055.1"/>
    </source>
</evidence>
<dbReference type="GO" id="GO:0004180">
    <property type="term" value="F:carboxypeptidase activity"/>
    <property type="evidence" value="ECO:0007669"/>
    <property type="project" value="TreeGrafter"/>
</dbReference>
<accession>A0AA38GEA5</accession>
<dbReference type="PANTHER" id="PTHR10404:SF46">
    <property type="entry name" value="VACUOLAR PROTEIN SORTING-ASSOCIATED PROTEIN 70"/>
    <property type="match status" value="1"/>
</dbReference>
<dbReference type="AlphaFoldDB" id="A0AA38GEA5"/>
<sequence length="81" mass="9125">TYVNVLETQLKAVDAPARVTTVPLHKSIAKLRKSAIHITKSAKEAKVNLKLRRCLNDRLVMAERAFTDSLGLPGNPWYKHM</sequence>
<feature type="domain" description="Transferrin receptor-like dimerisation" evidence="1">
    <location>
        <begin position="22"/>
        <end position="81"/>
    </location>
</feature>
<reference evidence="2 3" key="1">
    <citation type="journal article" date="2021" name="Nat. Plants">
        <title>The Taxus genome provides insights into paclitaxel biosynthesis.</title>
        <authorList>
            <person name="Xiong X."/>
            <person name="Gou J."/>
            <person name="Liao Q."/>
            <person name="Li Y."/>
            <person name="Zhou Q."/>
            <person name="Bi G."/>
            <person name="Li C."/>
            <person name="Du R."/>
            <person name="Wang X."/>
            <person name="Sun T."/>
            <person name="Guo L."/>
            <person name="Liang H."/>
            <person name="Lu P."/>
            <person name="Wu Y."/>
            <person name="Zhang Z."/>
            <person name="Ro D.K."/>
            <person name="Shang Y."/>
            <person name="Huang S."/>
            <person name="Yan J."/>
        </authorList>
    </citation>
    <scope>NUCLEOTIDE SEQUENCE [LARGE SCALE GENOMIC DNA]</scope>
    <source>
        <strain evidence="2">Ta-2019</strain>
    </source>
</reference>
<dbReference type="InterPro" id="IPR036757">
    <property type="entry name" value="TFR-like_dimer_dom_sf"/>
</dbReference>
<keyword evidence="3" id="KW-1185">Reference proteome</keyword>
<dbReference type="EMBL" id="JAHRHJ020000004">
    <property type="protein sequence ID" value="KAH9320055.1"/>
    <property type="molecule type" value="Genomic_DNA"/>
</dbReference>
<proteinExistence type="predicted"/>
<gene>
    <name evidence="2" type="ORF">KI387_021824</name>
</gene>